<organism evidence="6 7">
    <name type="scientific">Fonsecaea erecta</name>
    <dbReference type="NCBI Taxonomy" id="1367422"/>
    <lineage>
        <taxon>Eukaryota</taxon>
        <taxon>Fungi</taxon>
        <taxon>Dikarya</taxon>
        <taxon>Ascomycota</taxon>
        <taxon>Pezizomycotina</taxon>
        <taxon>Eurotiomycetes</taxon>
        <taxon>Chaetothyriomycetidae</taxon>
        <taxon>Chaetothyriales</taxon>
        <taxon>Herpotrichiellaceae</taxon>
        <taxon>Fonsecaea</taxon>
    </lineage>
</organism>
<dbReference type="PANTHER" id="PTHR13500">
    <property type="entry name" value="NUCLEOLAR PRERIBOSOMAL-ASSOCIATED PROTEIN 1"/>
    <property type="match status" value="1"/>
</dbReference>
<dbReference type="AlphaFoldDB" id="A0A178ZU45"/>
<feature type="region of interest" description="Disordered" evidence="2">
    <location>
        <begin position="1161"/>
        <end position="1233"/>
    </location>
</feature>
<reference evidence="6 7" key="1">
    <citation type="submission" date="2016-04" db="EMBL/GenBank/DDBJ databases">
        <title>Draft genome of Fonsecaea erecta CBS 125763.</title>
        <authorList>
            <person name="Weiss V.A."/>
            <person name="Vicente V.A."/>
            <person name="Raittz R.T."/>
            <person name="Moreno L.F."/>
            <person name="De Souza E.M."/>
            <person name="Pedrosa F.O."/>
            <person name="Steffens M.B."/>
            <person name="Faoro H."/>
            <person name="Tadra-Sfeir M.Z."/>
            <person name="Najafzadeh M.J."/>
            <person name="Felipe M.S."/>
            <person name="Teixeira M."/>
            <person name="Sun J."/>
            <person name="Xi L."/>
            <person name="Gomes R."/>
            <person name="De Azevedo C.M."/>
            <person name="Salgado C.G."/>
            <person name="Da Silva M.B."/>
            <person name="Nascimento M.F."/>
            <person name="Queiroz-Telles F."/>
            <person name="Attili D.S."/>
            <person name="Gorbushina A."/>
        </authorList>
    </citation>
    <scope>NUCLEOTIDE SEQUENCE [LARGE SCALE GENOMIC DNA]</scope>
    <source>
        <strain evidence="6 7">CBS 125763</strain>
    </source>
</reference>
<feature type="domain" description="URB1 central HEAT repeat" evidence="5">
    <location>
        <begin position="623"/>
        <end position="809"/>
    </location>
</feature>
<gene>
    <name evidence="6" type="ORF">AYL99_02243</name>
</gene>
<feature type="compositionally biased region" description="Basic and acidic residues" evidence="2">
    <location>
        <begin position="1"/>
        <end position="20"/>
    </location>
</feature>
<dbReference type="OrthoDB" id="72892at2759"/>
<dbReference type="Pfam" id="PF16201">
    <property type="entry name" value="NopRA1"/>
    <property type="match status" value="1"/>
</dbReference>
<dbReference type="GO" id="GO:0000466">
    <property type="term" value="P:maturation of 5.8S rRNA from tricistronic rRNA transcript (SSU-rRNA, 5.8S rRNA, LSU-rRNA)"/>
    <property type="evidence" value="ECO:0007669"/>
    <property type="project" value="TreeGrafter"/>
</dbReference>
<dbReference type="InterPro" id="IPR016024">
    <property type="entry name" value="ARM-type_fold"/>
</dbReference>
<evidence type="ECO:0000256" key="1">
    <source>
        <dbReference type="SAM" id="Coils"/>
    </source>
</evidence>
<evidence type="ECO:0000259" key="3">
    <source>
        <dbReference type="Pfam" id="PF11707"/>
    </source>
</evidence>
<evidence type="ECO:0000313" key="6">
    <source>
        <dbReference type="EMBL" id="OAP63016.1"/>
    </source>
</evidence>
<name>A0A178ZU45_9EURO</name>
<dbReference type="Pfam" id="PF26140">
    <property type="entry name" value="HEAT_URB1"/>
    <property type="match status" value="1"/>
</dbReference>
<evidence type="ECO:0000259" key="5">
    <source>
        <dbReference type="Pfam" id="PF26140"/>
    </source>
</evidence>
<comment type="caution">
    <text evidence="6">The sequence shown here is derived from an EMBL/GenBank/DDBJ whole genome shotgun (WGS) entry which is preliminary data.</text>
</comment>
<dbReference type="Pfam" id="PF11707">
    <property type="entry name" value="Npa1"/>
    <property type="match status" value="1"/>
</dbReference>
<evidence type="ECO:0000259" key="4">
    <source>
        <dbReference type="Pfam" id="PF16201"/>
    </source>
</evidence>
<dbReference type="GO" id="GO:0005730">
    <property type="term" value="C:nucleolus"/>
    <property type="evidence" value="ECO:0007669"/>
    <property type="project" value="TreeGrafter"/>
</dbReference>
<sequence length="1233" mass="137864">MSIEMGEERSRKRRRVEDGTLPRSNAITSSDQLHQLLQFPPSSSVEDIRAAVDRFTQFLSELTKEDSPHQSRQWKVLKKYCDEQSSASHDQVDFPDLLSAWYNASQSNAEAVLAAIPRSLTQFFETISGHLEFRDFGISLCHSLLKRDQLRILDRTLSSPRSKEHLITPCLQLLTEIVGFDGGAHASSVFSRRDFLYRRLDAILSQTPATVEQAASVNAYQAALEFVLANLKYLDSASKSEFIMHGKTIFLAIRNLSTLPVSAVINTLKTLERSIIADETLSKQTKTRSFNSGVLSALAKLYDYNTGEGGGSSVEVRDALQKLLLQVCTTSKGVLLAQSGWYPPGTNPDVLGQDENMIDLGLDSPFYFDDYTEKVPVKNGAISTFIQALRPESDVRQADLIVAILNTAPELVADYFTKKPKFLVPPGDDPKWRGQFAFLFSVVQLPVPPNCGWNDKLPLTPPPLSIVVESILPRPIDRTTIGKCLRMNEDIIIMSATRLLTVAFEKLDSVLKVFEKAPTESHLWQQASRKLVSLFIERIPPLSDIIATLQTLPDENEQVRTSVLECIAAYHTILPSVTAGSKFDFGVPLGKRLQLLDSDTLDAATRDLILAQIAHLVQIAYISSATKWFHKAGLEELSLVVQLLRRCGQDSEKPVTKETLPIIKGVLTEKGILDTDVRSTDALILSLTATKKWRPELVTYQFLDNCISRTAQRPVKYLDQLEQAQHLLSDSQPLSLLACCVAEQWVHLLKKEDKKNIKNVAEWIARFFSALESAGENYRVMMHLKEEMLKQCDANEKAKETLEKAFERQRKKQVVLPEEDLDEADTKQPDGSTDSIHGPEQRQHVSLDLAESFPPPPTIPTSLAGLDRWAKPDFESEIQSGRLADLIRCLISPEPEARLQAFHILQHVIHAVQQSNYDEKTQLYLLLGELCETIRSHGFSNSTSTATAPAFSIVAELAIHFLPIVADPSSPFYRKTNTFLLRAPQWSVPHILPYWLKETFLTEPEIDDPDIPTSLQQGGGGNVNAQALEVEHFLDLLLRSLRTQTDMDLFRRAQVFTRLFSYYLSPICNKSIRKKILRVVGLATRIKGGSDTLITRTGVREWLAIAKTLRGHSGHGVAGFGKVDDEMVRLVEAVEAHVQQTCDADSVRRWEAERRMFREVAERGSRVEGGAVGKEQQPPLGKVRAHDVGHPQDTSEDDREDESVSESESESDTDTTTDTTETGTETEDKGLNL</sequence>
<dbReference type="GO" id="GO:0000463">
    <property type="term" value="P:maturation of LSU-rRNA from tricistronic rRNA transcript (SSU-rRNA, 5.8S rRNA, LSU-rRNA)"/>
    <property type="evidence" value="ECO:0007669"/>
    <property type="project" value="TreeGrafter"/>
</dbReference>
<feature type="coiled-coil region" evidence="1">
    <location>
        <begin position="785"/>
        <end position="812"/>
    </location>
</feature>
<dbReference type="GeneID" id="30006413"/>
<evidence type="ECO:0000256" key="2">
    <source>
        <dbReference type="SAM" id="MobiDB-lite"/>
    </source>
</evidence>
<evidence type="ECO:0000313" key="7">
    <source>
        <dbReference type="Proteomes" id="UP000078343"/>
    </source>
</evidence>
<feature type="domain" description="URB1 N-terminal" evidence="3">
    <location>
        <begin position="95"/>
        <end position="432"/>
    </location>
</feature>
<dbReference type="STRING" id="1367422.A0A178ZU45"/>
<feature type="domain" description="URB1 C-terminal" evidence="4">
    <location>
        <begin position="884"/>
        <end position="1102"/>
    </location>
</feature>
<feature type="region of interest" description="Disordered" evidence="2">
    <location>
        <begin position="1"/>
        <end position="29"/>
    </location>
</feature>
<accession>A0A178ZU45</accession>
<dbReference type="SUPFAM" id="SSF48371">
    <property type="entry name" value="ARM repeat"/>
    <property type="match status" value="1"/>
</dbReference>
<protein>
    <submittedName>
        <fullName evidence="6">Uncharacterized protein</fullName>
    </submittedName>
</protein>
<dbReference type="InterPro" id="IPR032436">
    <property type="entry name" value="URB1_C"/>
</dbReference>
<proteinExistence type="predicted"/>
<dbReference type="EMBL" id="LVYI01000002">
    <property type="protein sequence ID" value="OAP63016.1"/>
    <property type="molecule type" value="Genomic_DNA"/>
</dbReference>
<keyword evidence="1" id="KW-0175">Coiled coil</keyword>
<feature type="region of interest" description="Disordered" evidence="2">
    <location>
        <begin position="813"/>
        <end position="843"/>
    </location>
</feature>
<dbReference type="Proteomes" id="UP000078343">
    <property type="component" value="Unassembled WGS sequence"/>
</dbReference>
<keyword evidence="7" id="KW-1185">Reference proteome</keyword>
<dbReference type="PANTHER" id="PTHR13500:SF0">
    <property type="entry name" value="NUCLEOLAR PRE-RIBOSOMAL-ASSOCIATED PROTEIN 1"/>
    <property type="match status" value="1"/>
</dbReference>
<feature type="compositionally biased region" description="Acidic residues" evidence="2">
    <location>
        <begin position="1194"/>
        <end position="1215"/>
    </location>
</feature>
<dbReference type="InterPro" id="IPR021714">
    <property type="entry name" value="URB1_N"/>
</dbReference>
<dbReference type="InterPro" id="IPR059018">
    <property type="entry name" value="HEAT_URB1"/>
</dbReference>
<dbReference type="RefSeq" id="XP_018696383.1">
    <property type="nucleotide sequence ID" value="XM_018833759.1"/>
</dbReference>
<dbReference type="InterPro" id="IPR039844">
    <property type="entry name" value="URB1"/>
</dbReference>